<comment type="caution">
    <text evidence="2">The sequence shown here is derived from an EMBL/GenBank/DDBJ whole genome shotgun (WGS) entry which is preliminary data.</text>
</comment>
<accession>A0A1V3X6Z3</accession>
<reference evidence="3 4" key="1">
    <citation type="submission" date="2017-02" db="EMBL/GenBank/DDBJ databases">
        <title>Complete genome sequences of Mycobacterium kansasii strains isolated from rhesus macaques.</title>
        <authorList>
            <person name="Panda A."/>
            <person name="Nagaraj S."/>
            <person name="Zhao X."/>
            <person name="Tettelin H."/>
            <person name="Detolla L.J."/>
        </authorList>
    </citation>
    <scope>NUCLEOTIDE SEQUENCE [LARGE SCALE GENOMIC DNA]</scope>
    <source>
        <strain evidence="2 3">11-3469</strain>
        <strain evidence="1 4">11-3813</strain>
    </source>
</reference>
<dbReference type="EMBL" id="MVBM01000006">
    <property type="protein sequence ID" value="OOK70381.1"/>
    <property type="molecule type" value="Genomic_DNA"/>
</dbReference>
<dbReference type="AlphaFoldDB" id="A0A1V3X6Z3"/>
<dbReference type="Proteomes" id="UP000188532">
    <property type="component" value="Unassembled WGS sequence"/>
</dbReference>
<dbReference type="EMBL" id="MVBN01000004">
    <property type="protein sequence ID" value="OOK74945.1"/>
    <property type="molecule type" value="Genomic_DNA"/>
</dbReference>
<sequence>MESTSDYWRIRYYLLEATGLDVQLVNARAVKKCPAGPKPTNATLSGWPSSPKRGCCGPHSCRPRRSDSCACPLTLVIFRSGNE</sequence>
<evidence type="ECO:0000313" key="2">
    <source>
        <dbReference type="EMBL" id="OOK74945.1"/>
    </source>
</evidence>
<proteinExistence type="predicted"/>
<name>A0A1V3X6Z3_MYCKA</name>
<evidence type="ECO:0000313" key="3">
    <source>
        <dbReference type="Proteomes" id="UP000188532"/>
    </source>
</evidence>
<evidence type="ECO:0000313" key="4">
    <source>
        <dbReference type="Proteomes" id="UP000189229"/>
    </source>
</evidence>
<organism evidence="2 3">
    <name type="scientific">Mycobacterium kansasii</name>
    <dbReference type="NCBI Taxonomy" id="1768"/>
    <lineage>
        <taxon>Bacteria</taxon>
        <taxon>Bacillati</taxon>
        <taxon>Actinomycetota</taxon>
        <taxon>Actinomycetes</taxon>
        <taxon>Mycobacteriales</taxon>
        <taxon>Mycobacteriaceae</taxon>
        <taxon>Mycobacterium</taxon>
    </lineage>
</organism>
<dbReference type="Proteomes" id="UP000189229">
    <property type="component" value="Unassembled WGS sequence"/>
</dbReference>
<gene>
    <name evidence="2" type="ORF">BZL29_4600</name>
    <name evidence="1" type="ORF">BZL30_6611</name>
</gene>
<evidence type="ECO:0000313" key="1">
    <source>
        <dbReference type="EMBL" id="OOK70381.1"/>
    </source>
</evidence>
<protein>
    <submittedName>
        <fullName evidence="2">Putative transposase</fullName>
    </submittedName>
</protein>